<dbReference type="InterPro" id="IPR000504">
    <property type="entry name" value="RRM_dom"/>
</dbReference>
<dbReference type="CDD" id="cd00590">
    <property type="entry name" value="RRM_SF"/>
    <property type="match status" value="1"/>
</dbReference>
<evidence type="ECO:0000256" key="3">
    <source>
        <dbReference type="ARBA" id="ARBA00022806"/>
    </source>
</evidence>
<keyword evidence="4" id="KW-0067">ATP-binding</keyword>
<dbReference type="InterPro" id="IPR011545">
    <property type="entry name" value="DEAD/DEAH_box_helicase_dom"/>
</dbReference>
<feature type="compositionally biased region" description="Basic and acidic residues" evidence="5">
    <location>
        <begin position="386"/>
        <end position="412"/>
    </location>
</feature>
<dbReference type="InterPro" id="IPR014001">
    <property type="entry name" value="Helicase_ATP-bd"/>
</dbReference>
<dbReference type="CDD" id="cd00268">
    <property type="entry name" value="DEADc"/>
    <property type="match status" value="1"/>
</dbReference>
<dbReference type="InterPro" id="IPR050079">
    <property type="entry name" value="DEAD_box_RNA_helicase"/>
</dbReference>
<dbReference type="InterPro" id="IPR014014">
    <property type="entry name" value="RNA_helicase_DEAD_Q_motif"/>
</dbReference>
<dbReference type="Pfam" id="PF00271">
    <property type="entry name" value="Helicase_C"/>
    <property type="match status" value="1"/>
</dbReference>
<evidence type="ECO:0000259" key="9">
    <source>
        <dbReference type="PROSITE" id="PS51195"/>
    </source>
</evidence>
<dbReference type="Pfam" id="PF00076">
    <property type="entry name" value="RRM_1"/>
    <property type="match status" value="1"/>
</dbReference>
<evidence type="ECO:0000256" key="4">
    <source>
        <dbReference type="ARBA" id="ARBA00022840"/>
    </source>
</evidence>
<dbReference type="SUPFAM" id="SSF54928">
    <property type="entry name" value="RNA-binding domain, RBD"/>
    <property type="match status" value="1"/>
</dbReference>
<sequence>MTITFSDLGLPAALTDELARQGIDEPFPIQEATIRDALAGQDVAGRAPTGSGKTLAFGLPILANVGSARPNHPTALILAPTRELAAQIRLDLAPYGKATHRQVFAIFGGVRYPAQKDRLRKGVDVLVATPGRLEDLMEQGSINLSDVTIVAIDEADRMADMGFLPAVRRIVGRTAAKRQTLLFSATLDGDVAVLIRDYQHNPVRHEAGTIESETTDAQHHFWLVQHEDKVQHTADVVEIADRSIVFTRTRHGADRLAKQLTRLGVGAVAMHGGRSQNQRIRALKAFSAGDAQALIATDVAARGIHIDAVASVIHFDPPADHKDYVHRSGRTARAGASGNVVSLVTGEQRRGVRRMQQKLDLDEPIATPELSALHPDGYRPSKRPKQQREPVHNEHTAQNRQPEAKRQSDKPARSQQRKPIPAHDGSQSIHVSNLPWSATDEDIRRLFSRYGKVQNASVAIDRRGRSKGYGLINMANPAAKKAIHALNGSKLGGRSLKIKFSEPQRARR</sequence>
<proteinExistence type="predicted"/>
<feature type="domain" description="Helicase ATP-binding" evidence="7">
    <location>
        <begin position="34"/>
        <end position="205"/>
    </location>
</feature>
<dbReference type="EMBL" id="UOEI01000323">
    <property type="protein sequence ID" value="VAW02193.1"/>
    <property type="molecule type" value="Genomic_DNA"/>
</dbReference>
<keyword evidence="1" id="KW-0547">Nucleotide-binding</keyword>
<dbReference type="GO" id="GO:0005829">
    <property type="term" value="C:cytosol"/>
    <property type="evidence" value="ECO:0007669"/>
    <property type="project" value="TreeGrafter"/>
</dbReference>
<evidence type="ECO:0000259" key="8">
    <source>
        <dbReference type="PROSITE" id="PS51194"/>
    </source>
</evidence>
<dbReference type="Gene3D" id="3.30.70.330">
    <property type="match status" value="1"/>
</dbReference>
<dbReference type="PANTHER" id="PTHR47959">
    <property type="entry name" value="ATP-DEPENDENT RNA HELICASE RHLE-RELATED"/>
    <property type="match status" value="1"/>
</dbReference>
<dbReference type="InterPro" id="IPR044742">
    <property type="entry name" value="DEAD/DEAH_RhlB"/>
</dbReference>
<evidence type="ECO:0000313" key="10">
    <source>
        <dbReference type="EMBL" id="VAW02193.1"/>
    </source>
</evidence>
<dbReference type="CDD" id="cd18787">
    <property type="entry name" value="SF2_C_DEAD"/>
    <property type="match status" value="1"/>
</dbReference>
<evidence type="ECO:0000259" key="7">
    <source>
        <dbReference type="PROSITE" id="PS51192"/>
    </source>
</evidence>
<dbReference type="InterPro" id="IPR001650">
    <property type="entry name" value="Helicase_C-like"/>
</dbReference>
<evidence type="ECO:0000256" key="5">
    <source>
        <dbReference type="SAM" id="MobiDB-lite"/>
    </source>
</evidence>
<dbReference type="SMART" id="SM00490">
    <property type="entry name" value="HELICc"/>
    <property type="match status" value="1"/>
</dbReference>
<keyword evidence="3 10" id="KW-0347">Helicase</keyword>
<feature type="domain" description="Helicase C-terminal" evidence="8">
    <location>
        <begin position="231"/>
        <end position="374"/>
    </location>
</feature>
<dbReference type="SUPFAM" id="SSF52540">
    <property type="entry name" value="P-loop containing nucleoside triphosphate hydrolases"/>
    <property type="match status" value="1"/>
</dbReference>
<dbReference type="PROSITE" id="PS50102">
    <property type="entry name" value="RRM"/>
    <property type="match status" value="1"/>
</dbReference>
<dbReference type="GO" id="GO:0005524">
    <property type="term" value="F:ATP binding"/>
    <property type="evidence" value="ECO:0007669"/>
    <property type="project" value="UniProtKB-KW"/>
</dbReference>
<name>A0A3B0SDR2_9ZZZZ</name>
<dbReference type="GO" id="GO:0003723">
    <property type="term" value="F:RNA binding"/>
    <property type="evidence" value="ECO:0007669"/>
    <property type="project" value="InterPro"/>
</dbReference>
<protein>
    <submittedName>
        <fullName evidence="10">ATP-dependent RNA helicase</fullName>
    </submittedName>
</protein>
<dbReference type="PROSITE" id="PS51194">
    <property type="entry name" value="HELICASE_CTER"/>
    <property type="match status" value="1"/>
</dbReference>
<feature type="domain" description="DEAD-box RNA helicase Q" evidence="9">
    <location>
        <begin position="3"/>
        <end position="31"/>
    </location>
</feature>
<dbReference type="SMART" id="SM00360">
    <property type="entry name" value="RRM"/>
    <property type="match status" value="1"/>
</dbReference>
<dbReference type="PANTHER" id="PTHR47959:SF13">
    <property type="entry name" value="ATP-DEPENDENT RNA HELICASE RHLE"/>
    <property type="match status" value="1"/>
</dbReference>
<evidence type="ECO:0000256" key="2">
    <source>
        <dbReference type="ARBA" id="ARBA00022801"/>
    </source>
</evidence>
<dbReference type="Gene3D" id="3.40.50.300">
    <property type="entry name" value="P-loop containing nucleotide triphosphate hydrolases"/>
    <property type="match status" value="2"/>
</dbReference>
<feature type="region of interest" description="Disordered" evidence="5">
    <location>
        <begin position="329"/>
        <end position="433"/>
    </location>
</feature>
<dbReference type="PROSITE" id="PS51195">
    <property type="entry name" value="Q_MOTIF"/>
    <property type="match status" value="1"/>
</dbReference>
<reference evidence="10" key="1">
    <citation type="submission" date="2018-06" db="EMBL/GenBank/DDBJ databases">
        <authorList>
            <person name="Zhirakovskaya E."/>
        </authorList>
    </citation>
    <scope>NUCLEOTIDE SEQUENCE</scope>
</reference>
<feature type="domain" description="RRM" evidence="6">
    <location>
        <begin position="427"/>
        <end position="503"/>
    </location>
</feature>
<evidence type="ECO:0000259" key="6">
    <source>
        <dbReference type="PROSITE" id="PS50102"/>
    </source>
</evidence>
<dbReference type="AlphaFoldDB" id="A0A3B0SDR2"/>
<dbReference type="GO" id="GO:0003724">
    <property type="term" value="F:RNA helicase activity"/>
    <property type="evidence" value="ECO:0007669"/>
    <property type="project" value="InterPro"/>
</dbReference>
<dbReference type="InterPro" id="IPR012677">
    <property type="entry name" value="Nucleotide-bd_a/b_plait_sf"/>
</dbReference>
<dbReference type="Pfam" id="PF00270">
    <property type="entry name" value="DEAD"/>
    <property type="match status" value="1"/>
</dbReference>
<evidence type="ECO:0000256" key="1">
    <source>
        <dbReference type="ARBA" id="ARBA00022741"/>
    </source>
</evidence>
<gene>
    <name evidence="10" type="ORF">MNBD_ACTINO01-522</name>
</gene>
<dbReference type="SMART" id="SM00487">
    <property type="entry name" value="DEXDc"/>
    <property type="match status" value="1"/>
</dbReference>
<dbReference type="InterPro" id="IPR027417">
    <property type="entry name" value="P-loop_NTPase"/>
</dbReference>
<organism evidence="10">
    <name type="scientific">hydrothermal vent metagenome</name>
    <dbReference type="NCBI Taxonomy" id="652676"/>
    <lineage>
        <taxon>unclassified sequences</taxon>
        <taxon>metagenomes</taxon>
        <taxon>ecological metagenomes</taxon>
    </lineage>
</organism>
<dbReference type="InterPro" id="IPR035979">
    <property type="entry name" value="RBD_domain_sf"/>
</dbReference>
<keyword evidence="2" id="KW-0378">Hydrolase</keyword>
<accession>A0A3B0SDR2</accession>
<dbReference type="PROSITE" id="PS51192">
    <property type="entry name" value="HELICASE_ATP_BIND_1"/>
    <property type="match status" value="1"/>
</dbReference>
<dbReference type="GO" id="GO:0016787">
    <property type="term" value="F:hydrolase activity"/>
    <property type="evidence" value="ECO:0007669"/>
    <property type="project" value="UniProtKB-KW"/>
</dbReference>